<dbReference type="InterPro" id="IPR001424">
    <property type="entry name" value="SOD_Cu_Zn_dom"/>
</dbReference>
<dbReference type="InterPro" id="IPR036423">
    <property type="entry name" value="SOD-like_Cu/Zn_dom_sf"/>
</dbReference>
<evidence type="ECO:0000313" key="5">
    <source>
        <dbReference type="Proteomes" id="UP000675554"/>
    </source>
</evidence>
<evidence type="ECO:0000256" key="1">
    <source>
        <dbReference type="ARBA" id="ARBA00010457"/>
    </source>
</evidence>
<protein>
    <submittedName>
        <fullName evidence="4">Superoxide dismutase family protein</fullName>
    </submittedName>
</protein>
<evidence type="ECO:0000256" key="2">
    <source>
        <dbReference type="SAM" id="MobiDB-lite"/>
    </source>
</evidence>
<feature type="region of interest" description="Disordered" evidence="2">
    <location>
        <begin position="145"/>
        <end position="172"/>
    </location>
</feature>
<proteinExistence type="inferred from homology"/>
<accession>A0A8T4J6U7</accession>
<keyword evidence="5" id="KW-1185">Reference proteome</keyword>
<evidence type="ECO:0000259" key="3">
    <source>
        <dbReference type="Pfam" id="PF00080"/>
    </source>
</evidence>
<dbReference type="SUPFAM" id="SSF49329">
    <property type="entry name" value="Cu,Zn superoxide dismutase-like"/>
    <property type="match status" value="1"/>
</dbReference>
<dbReference type="Gene3D" id="2.60.40.200">
    <property type="entry name" value="Superoxide dismutase, copper/zinc binding domain"/>
    <property type="match status" value="1"/>
</dbReference>
<gene>
    <name evidence="4" type="ORF">KDA82_34825</name>
</gene>
<organism evidence="4 5">
    <name type="scientific">Streptomyces daliensis</name>
    <dbReference type="NCBI Taxonomy" id="299421"/>
    <lineage>
        <taxon>Bacteria</taxon>
        <taxon>Bacillati</taxon>
        <taxon>Actinomycetota</taxon>
        <taxon>Actinomycetes</taxon>
        <taxon>Kitasatosporales</taxon>
        <taxon>Streptomycetaceae</taxon>
        <taxon>Streptomyces</taxon>
    </lineage>
</organism>
<dbReference type="GO" id="GO:0046872">
    <property type="term" value="F:metal ion binding"/>
    <property type="evidence" value="ECO:0007669"/>
    <property type="project" value="InterPro"/>
</dbReference>
<dbReference type="Pfam" id="PF00080">
    <property type="entry name" value="Sod_Cu"/>
    <property type="match status" value="1"/>
</dbReference>
<dbReference type="Proteomes" id="UP000675554">
    <property type="component" value="Unassembled WGS sequence"/>
</dbReference>
<reference evidence="4" key="1">
    <citation type="submission" date="2021-04" db="EMBL/GenBank/DDBJ databases">
        <title>Sequencing of actinobacteria type strains.</title>
        <authorList>
            <person name="Nguyen G.-S."/>
            <person name="Wentzel A."/>
        </authorList>
    </citation>
    <scope>NUCLEOTIDE SEQUENCE</scope>
    <source>
        <strain evidence="4">DSM 42095</strain>
    </source>
</reference>
<evidence type="ECO:0000313" key="4">
    <source>
        <dbReference type="EMBL" id="MBR7678067.1"/>
    </source>
</evidence>
<name>A0A8T4J6U7_9ACTN</name>
<sequence>MAKTRVKAKAKAGARGKVRTAGVGAGVVLAAVLATGAASPAGPAGPANPAAGPSGAADGTPALLGGLVGGGLDGQSARWMRASAVFAQAEGARKPRAVTHDPTLVPAGARVRVAQKVTGQGMEIEAEVHGVRPGHTYGVHVHTQPCGAAPDASGPHYQDRKDPKQPSTDPAYANRHNEVWLDLTTDDKGNGRASTSQKWHFRQGEARSLVLHEHATHTGRGEAGQAGDRVACFTAPFISGAR</sequence>
<dbReference type="EMBL" id="JAGSMN010001193">
    <property type="protein sequence ID" value="MBR7678067.1"/>
    <property type="molecule type" value="Genomic_DNA"/>
</dbReference>
<comment type="similarity">
    <text evidence="1">Belongs to the Cu-Zn superoxide dismutase family.</text>
</comment>
<dbReference type="GO" id="GO:0006801">
    <property type="term" value="P:superoxide metabolic process"/>
    <property type="evidence" value="ECO:0007669"/>
    <property type="project" value="InterPro"/>
</dbReference>
<dbReference type="AlphaFoldDB" id="A0A8T4J6U7"/>
<feature type="domain" description="Superoxide dismutase copper/zinc binding" evidence="3">
    <location>
        <begin position="110"/>
        <end position="232"/>
    </location>
</feature>
<comment type="caution">
    <text evidence="4">The sequence shown here is derived from an EMBL/GenBank/DDBJ whole genome shotgun (WGS) entry which is preliminary data.</text>
</comment>